<keyword evidence="1" id="KW-0812">Transmembrane</keyword>
<keyword evidence="1" id="KW-0472">Membrane</keyword>
<dbReference type="AlphaFoldDB" id="A0A3M8BYY1"/>
<reference evidence="2 3" key="1">
    <citation type="submission" date="2018-10" db="EMBL/GenBank/DDBJ databases">
        <title>Phylogenomics of Brevibacillus.</title>
        <authorList>
            <person name="Dunlap C."/>
        </authorList>
    </citation>
    <scope>NUCLEOTIDE SEQUENCE [LARGE SCALE GENOMIC DNA]</scope>
    <source>
        <strain evidence="2 3">JCM 12215</strain>
    </source>
</reference>
<proteinExistence type="predicted"/>
<feature type="transmembrane region" description="Helical" evidence="1">
    <location>
        <begin position="241"/>
        <end position="260"/>
    </location>
</feature>
<organism evidence="2 3">
    <name type="scientific">Brevibacillus invocatus</name>
    <dbReference type="NCBI Taxonomy" id="173959"/>
    <lineage>
        <taxon>Bacteria</taxon>
        <taxon>Bacillati</taxon>
        <taxon>Bacillota</taxon>
        <taxon>Bacilli</taxon>
        <taxon>Bacillales</taxon>
        <taxon>Paenibacillaceae</taxon>
        <taxon>Brevibacillus</taxon>
    </lineage>
</organism>
<evidence type="ECO:0000256" key="1">
    <source>
        <dbReference type="SAM" id="Phobius"/>
    </source>
</evidence>
<feature type="transmembrane region" description="Helical" evidence="1">
    <location>
        <begin position="196"/>
        <end position="220"/>
    </location>
</feature>
<keyword evidence="3" id="KW-1185">Reference proteome</keyword>
<feature type="transmembrane region" description="Helical" evidence="1">
    <location>
        <begin position="307"/>
        <end position="333"/>
    </location>
</feature>
<feature type="transmembrane region" description="Helical" evidence="1">
    <location>
        <begin position="119"/>
        <end position="143"/>
    </location>
</feature>
<keyword evidence="1" id="KW-1133">Transmembrane helix</keyword>
<feature type="transmembrane region" description="Helical" evidence="1">
    <location>
        <begin position="266"/>
        <end position="286"/>
    </location>
</feature>
<comment type="caution">
    <text evidence="2">The sequence shown here is derived from an EMBL/GenBank/DDBJ whole genome shotgun (WGS) entry which is preliminary data.</text>
</comment>
<feature type="transmembrane region" description="Helical" evidence="1">
    <location>
        <begin position="423"/>
        <end position="445"/>
    </location>
</feature>
<evidence type="ECO:0000313" key="2">
    <source>
        <dbReference type="EMBL" id="RNB68611.1"/>
    </source>
</evidence>
<name>A0A3M8BYY1_9BACL</name>
<feature type="transmembrane region" description="Helical" evidence="1">
    <location>
        <begin position="12"/>
        <end position="38"/>
    </location>
</feature>
<evidence type="ECO:0000313" key="3">
    <source>
        <dbReference type="Proteomes" id="UP000282028"/>
    </source>
</evidence>
<dbReference type="OrthoDB" id="2960907at2"/>
<dbReference type="Proteomes" id="UP000282028">
    <property type="component" value="Unassembled WGS sequence"/>
</dbReference>
<gene>
    <name evidence="2" type="ORF">EDM52_20090</name>
</gene>
<feature type="transmembrane region" description="Helical" evidence="1">
    <location>
        <begin position="379"/>
        <end position="403"/>
    </location>
</feature>
<sequence>MRTLLYSTLIALYMLSQFVPLLALNYTIGVIAIVALIFSFFHTNGLYRITGLIFLTLGVILFVFNGLPWYTFLLHFQSMLGLLSLFLVLPFINSLIRIGRYDKSLSQLLRDRVTRFTTLYKRSFLVSHFLGVFLNMATLPLLIGSLKPSLQAFSEEMKNKYFCTNLLRAYAICLTWSPMEVLVSRAIDITGASYHFILPIVLGIVVIAIAVDFAISGFTYKNLPLTIELAQEINYKNVNKKVAQMLGMLIVFVLVVSWIQQTLEKGFLFSVVLLLIPFSILWSVMIKKTKSYLRVTIPYWKQRTKGLADYFFMFLSAGFFVGVLSISGLLSFLQPIIQEAAETPILLYLLIAGYYLLTSFIGFHPLISLTLLAEFLVPILPHVATLPLAVVLITCGLATVMYGPFSLSVSLMGSELRINPFLITRWNVGFAICFMLISVVVAFGVEKIFY</sequence>
<accession>A0A3M8BYY1</accession>
<protein>
    <submittedName>
        <fullName evidence="2">Uncharacterized protein</fullName>
    </submittedName>
</protein>
<feature type="transmembrane region" description="Helical" evidence="1">
    <location>
        <begin position="45"/>
        <end position="64"/>
    </location>
</feature>
<feature type="transmembrane region" description="Helical" evidence="1">
    <location>
        <begin position="345"/>
        <end position="367"/>
    </location>
</feature>
<feature type="transmembrane region" description="Helical" evidence="1">
    <location>
        <begin position="76"/>
        <end position="98"/>
    </location>
</feature>
<dbReference type="RefSeq" id="WP_122910731.1">
    <property type="nucleotide sequence ID" value="NZ_CBCSBE010000034.1"/>
</dbReference>
<dbReference type="EMBL" id="RHHR01000043">
    <property type="protein sequence ID" value="RNB68611.1"/>
    <property type="molecule type" value="Genomic_DNA"/>
</dbReference>